<sequence length="184" mass="20355">MRILLVADHLDDARAVERSLSEDGHTVTTCNDRFGGPCRSVVDLDDCPLESSMDLAVVARSPHGRRGIEEMGSVCAARHRVGVVEIDPSVPDDRSIYDLADAAEREICHGYAQTVIATLREVLQDDAFDVQVRRHDRDVRVRVALGFDASPTTVSSIADRARAGVRRHDRFAQVIDVSVQHSLW</sequence>
<name>A0A6J6G8Q0_9ZZZZ</name>
<evidence type="ECO:0000313" key="1">
    <source>
        <dbReference type="EMBL" id="CAB4595455.1"/>
    </source>
</evidence>
<reference evidence="1" key="1">
    <citation type="submission" date="2020-05" db="EMBL/GenBank/DDBJ databases">
        <authorList>
            <person name="Chiriac C."/>
            <person name="Salcher M."/>
            <person name="Ghai R."/>
            <person name="Kavagutti S V."/>
        </authorList>
    </citation>
    <scope>NUCLEOTIDE SEQUENCE</scope>
</reference>
<accession>A0A6J6G8Q0</accession>
<organism evidence="1">
    <name type="scientific">freshwater metagenome</name>
    <dbReference type="NCBI Taxonomy" id="449393"/>
    <lineage>
        <taxon>unclassified sequences</taxon>
        <taxon>metagenomes</taxon>
        <taxon>ecological metagenomes</taxon>
    </lineage>
</organism>
<protein>
    <submittedName>
        <fullName evidence="1">Unannotated protein</fullName>
    </submittedName>
</protein>
<proteinExistence type="predicted"/>
<dbReference type="EMBL" id="CAEZSR010000266">
    <property type="protein sequence ID" value="CAB4595455.1"/>
    <property type="molecule type" value="Genomic_DNA"/>
</dbReference>
<gene>
    <name evidence="1" type="ORF">UFOPK1493_03977</name>
</gene>
<dbReference type="AlphaFoldDB" id="A0A6J6G8Q0"/>